<dbReference type="SUPFAM" id="SSF48576">
    <property type="entry name" value="Terpenoid synthases"/>
    <property type="match status" value="1"/>
</dbReference>
<keyword evidence="4" id="KW-0460">Magnesium</keyword>
<dbReference type="SFLD" id="SFLDS00005">
    <property type="entry name" value="Isoprenoid_Synthase_Type_I"/>
    <property type="match status" value="1"/>
</dbReference>
<keyword evidence="13" id="KW-1185">Reference proteome</keyword>
<evidence type="ECO:0000256" key="1">
    <source>
        <dbReference type="ARBA" id="ARBA00004721"/>
    </source>
</evidence>
<dbReference type="GO" id="GO:0043386">
    <property type="term" value="P:mycotoxin biosynthetic process"/>
    <property type="evidence" value="ECO:0007669"/>
    <property type="project" value="UniProtKB-ARBA"/>
</dbReference>
<accession>A0A2G7FFN7</accession>
<keyword evidence="3" id="KW-0479">Metal-binding</keyword>
<dbReference type="EMBL" id="NEXV01000694">
    <property type="protein sequence ID" value="PIG79309.1"/>
    <property type="molecule type" value="Genomic_DNA"/>
</dbReference>
<comment type="similarity">
    <text evidence="8">In the C-terminal section; belongs to the FPP/GGPP synthase family.</text>
</comment>
<dbReference type="GO" id="GO:0008299">
    <property type="term" value="P:isoprenoid biosynthetic process"/>
    <property type="evidence" value="ECO:0007669"/>
    <property type="project" value="UniProtKB-KW"/>
</dbReference>
<reference evidence="12 13" key="1">
    <citation type="submission" date="2017-05" db="EMBL/GenBank/DDBJ databases">
        <title>Genome sequence for an aflatoxigenic pathogen of Argentinian peanut, Aspergillus arachidicola.</title>
        <authorList>
            <person name="Moore G."/>
            <person name="Beltz S.B."/>
            <person name="Mack B.M."/>
        </authorList>
    </citation>
    <scope>NUCLEOTIDE SEQUENCE [LARGE SCALE GENOMIC DNA]</scope>
    <source>
        <strain evidence="12 13">CBS 117610</strain>
    </source>
</reference>
<keyword evidence="7" id="KW-0511">Multifunctional enzyme</keyword>
<proteinExistence type="inferred from homology"/>
<gene>
    <name evidence="12" type="ORF">AARAC_004251</name>
</gene>
<evidence type="ECO:0000256" key="11">
    <source>
        <dbReference type="SAM" id="MobiDB-lite"/>
    </source>
</evidence>
<keyword evidence="2 10" id="KW-0808">Transferase</keyword>
<dbReference type="PROSITE" id="PS00444">
    <property type="entry name" value="POLYPRENYL_SYNTHASE_2"/>
    <property type="match status" value="1"/>
</dbReference>
<dbReference type="GO" id="GO:0046872">
    <property type="term" value="F:metal ion binding"/>
    <property type="evidence" value="ECO:0007669"/>
    <property type="project" value="UniProtKB-KW"/>
</dbReference>
<evidence type="ECO:0000313" key="12">
    <source>
        <dbReference type="EMBL" id="PIG79309.1"/>
    </source>
</evidence>
<feature type="region of interest" description="Disordered" evidence="11">
    <location>
        <begin position="18"/>
        <end position="68"/>
    </location>
</feature>
<feature type="compositionally biased region" description="Basic and acidic residues" evidence="11">
    <location>
        <begin position="24"/>
        <end position="40"/>
    </location>
</feature>
<dbReference type="PANTHER" id="PTHR12001">
    <property type="entry name" value="GERANYLGERANYL PYROPHOSPHATE SYNTHASE"/>
    <property type="match status" value="1"/>
</dbReference>
<dbReference type="GO" id="GO:0004659">
    <property type="term" value="F:prenyltransferase activity"/>
    <property type="evidence" value="ECO:0007669"/>
    <property type="project" value="InterPro"/>
</dbReference>
<dbReference type="InterPro" id="IPR008949">
    <property type="entry name" value="Isoprenoid_synthase_dom_sf"/>
</dbReference>
<dbReference type="Pfam" id="PF00348">
    <property type="entry name" value="polyprenyl_synt"/>
    <property type="match status" value="1"/>
</dbReference>
<keyword evidence="6" id="KW-0456">Lyase</keyword>
<dbReference type="GO" id="GO:0016829">
    <property type="term" value="F:lyase activity"/>
    <property type="evidence" value="ECO:0007669"/>
    <property type="project" value="UniProtKB-KW"/>
</dbReference>
<dbReference type="Proteomes" id="UP000231358">
    <property type="component" value="Unassembled WGS sequence"/>
</dbReference>
<comment type="pathway">
    <text evidence="1">Secondary metabolite biosynthesis; terpenoid biosynthesis.</text>
</comment>
<dbReference type="STRING" id="656916.A0A2G7FFN7"/>
<dbReference type="AlphaFoldDB" id="A0A2G7FFN7"/>
<evidence type="ECO:0000256" key="10">
    <source>
        <dbReference type="RuleBase" id="RU004466"/>
    </source>
</evidence>
<evidence type="ECO:0000256" key="2">
    <source>
        <dbReference type="ARBA" id="ARBA00022679"/>
    </source>
</evidence>
<evidence type="ECO:0000256" key="5">
    <source>
        <dbReference type="ARBA" id="ARBA00023229"/>
    </source>
</evidence>
<evidence type="ECO:0000256" key="4">
    <source>
        <dbReference type="ARBA" id="ARBA00022842"/>
    </source>
</evidence>
<evidence type="ECO:0000256" key="3">
    <source>
        <dbReference type="ARBA" id="ARBA00022723"/>
    </source>
</evidence>
<dbReference type="InterPro" id="IPR033749">
    <property type="entry name" value="Polyprenyl_synt_CS"/>
</dbReference>
<dbReference type="Gene3D" id="1.10.600.10">
    <property type="entry name" value="Farnesyl Diphosphate Synthase"/>
    <property type="match status" value="1"/>
</dbReference>
<protein>
    <submittedName>
        <fullName evidence="12">Geranylgeranyl pyrophosphate synthase</fullName>
    </submittedName>
</protein>
<dbReference type="InterPro" id="IPR000092">
    <property type="entry name" value="Polyprenyl_synt"/>
</dbReference>
<feature type="compositionally biased region" description="Basic and acidic residues" evidence="11">
    <location>
        <begin position="58"/>
        <end position="68"/>
    </location>
</feature>
<evidence type="ECO:0000256" key="7">
    <source>
        <dbReference type="ARBA" id="ARBA00023268"/>
    </source>
</evidence>
<name>A0A2G7FFN7_9EURO</name>
<keyword evidence="5" id="KW-0414">Isoprene biosynthesis</keyword>
<dbReference type="PROSITE" id="PS00723">
    <property type="entry name" value="POLYPRENYL_SYNTHASE_1"/>
    <property type="match status" value="1"/>
</dbReference>
<dbReference type="PANTHER" id="PTHR12001:SF72">
    <property type="entry name" value="THIJ_PFPI FAMILY PROTEIN (AFU_ORTHOLOGUE AFUA_3G01210)-RELATED"/>
    <property type="match status" value="1"/>
</dbReference>
<comment type="caution">
    <text evidence="12">The sequence shown here is derived from an EMBL/GenBank/DDBJ whole genome shotgun (WGS) entry which is preliminary data.</text>
</comment>
<sequence length="371" mass="41956">MTIVYVRTVMTKFFARNKSRSVRKSQDPPNGDKLRSKELTPESSGCLSSDTQPGQEKQVCEDSNGKVSTKPEKNIVLAPYNYIAGLPSKNVREIFIQGIHIWIQVPQPTLESIKSITNILHQSSLMFDDLEDESQLRRGKPATHMLYGPAQTINSAVYALVNTFSEVQRLNSSETTEIFIDELQNLHCGQSFDLYWKYHGHIPTVEEYMMMIDHKTGGLFRLCVRLMQAKSISSGPHLDLTHFVSLLGRFFQIRDDYQNLMSAEYSHQKGFCEDLDEGKISLPLIYYMQSSGLESDQVKGLLFSRRSSGEGLPLGMKEFILEAMKESGAIGKTKALLQKMHNDLLTELHRLEASFGSKNPILEGILKKLQV</sequence>
<evidence type="ECO:0000313" key="13">
    <source>
        <dbReference type="Proteomes" id="UP000231358"/>
    </source>
</evidence>
<comment type="similarity">
    <text evidence="9">In the N-terminal section; belongs to the terpene synthase family.</text>
</comment>
<dbReference type="GO" id="GO:0046165">
    <property type="term" value="P:alcohol biosynthetic process"/>
    <property type="evidence" value="ECO:0007669"/>
    <property type="project" value="UniProtKB-ARBA"/>
</dbReference>
<organism evidence="12 13">
    <name type="scientific">Aspergillus arachidicola</name>
    <dbReference type="NCBI Taxonomy" id="656916"/>
    <lineage>
        <taxon>Eukaryota</taxon>
        <taxon>Fungi</taxon>
        <taxon>Dikarya</taxon>
        <taxon>Ascomycota</taxon>
        <taxon>Pezizomycotina</taxon>
        <taxon>Eurotiomycetes</taxon>
        <taxon>Eurotiomycetidae</taxon>
        <taxon>Eurotiales</taxon>
        <taxon>Aspergillaceae</taxon>
        <taxon>Aspergillus</taxon>
        <taxon>Aspergillus subgen. Circumdati</taxon>
    </lineage>
</organism>
<comment type="similarity">
    <text evidence="10">Belongs to the FPP/GGPP synthase family.</text>
</comment>
<evidence type="ECO:0000256" key="9">
    <source>
        <dbReference type="ARBA" id="ARBA00038372"/>
    </source>
</evidence>
<feature type="compositionally biased region" description="Polar residues" evidence="11">
    <location>
        <begin position="41"/>
        <end position="55"/>
    </location>
</feature>
<evidence type="ECO:0000256" key="6">
    <source>
        <dbReference type="ARBA" id="ARBA00023239"/>
    </source>
</evidence>
<evidence type="ECO:0000256" key="8">
    <source>
        <dbReference type="ARBA" id="ARBA00038363"/>
    </source>
</evidence>